<sequence>MTRSPLEFFRNMPKKRCTECGKEMEEMHESYMNECEHCLRNAVE</sequence>
<name>A0A2U1JTU0_9BACI</name>
<gene>
    <name evidence="1" type="ORF">DCC39_15030</name>
</gene>
<dbReference type="Pfam" id="PF14149">
    <property type="entry name" value="YhfH"/>
    <property type="match status" value="1"/>
</dbReference>
<organism evidence="1 2">
    <name type="scientific">Pueribacillus theae</name>
    <dbReference type="NCBI Taxonomy" id="2171751"/>
    <lineage>
        <taxon>Bacteria</taxon>
        <taxon>Bacillati</taxon>
        <taxon>Bacillota</taxon>
        <taxon>Bacilli</taxon>
        <taxon>Bacillales</taxon>
        <taxon>Bacillaceae</taxon>
        <taxon>Pueribacillus</taxon>
    </lineage>
</organism>
<dbReference type="AlphaFoldDB" id="A0A2U1JTU0"/>
<dbReference type="RefSeq" id="WP_116555719.1">
    <property type="nucleotide sequence ID" value="NZ_QCZG01000038.1"/>
</dbReference>
<dbReference type="EMBL" id="QCZG01000038">
    <property type="protein sequence ID" value="PWA08395.1"/>
    <property type="molecule type" value="Genomic_DNA"/>
</dbReference>
<accession>A0A2U1JTU0</accession>
<keyword evidence="2" id="KW-1185">Reference proteome</keyword>
<protein>
    <submittedName>
        <fullName evidence="1">YhfH family protein</fullName>
    </submittedName>
</protein>
<proteinExistence type="predicted"/>
<evidence type="ECO:0000313" key="2">
    <source>
        <dbReference type="Proteomes" id="UP000245998"/>
    </source>
</evidence>
<dbReference type="OrthoDB" id="1122256at2"/>
<dbReference type="Proteomes" id="UP000245998">
    <property type="component" value="Unassembled WGS sequence"/>
</dbReference>
<reference evidence="1 2" key="1">
    <citation type="submission" date="2018-04" db="EMBL/GenBank/DDBJ databases">
        <title>Camelliibacillus theae gen. nov., sp. nov., isolated from Pu'er tea.</title>
        <authorList>
            <person name="Niu L."/>
        </authorList>
    </citation>
    <scope>NUCLEOTIDE SEQUENCE [LARGE SCALE GENOMIC DNA]</scope>
    <source>
        <strain evidence="1 2">T8</strain>
    </source>
</reference>
<dbReference type="InterPro" id="IPR025432">
    <property type="entry name" value="YhfH-like"/>
</dbReference>
<evidence type="ECO:0000313" key="1">
    <source>
        <dbReference type="EMBL" id="PWA08395.1"/>
    </source>
</evidence>
<comment type="caution">
    <text evidence="1">The sequence shown here is derived from an EMBL/GenBank/DDBJ whole genome shotgun (WGS) entry which is preliminary data.</text>
</comment>